<feature type="domain" description="N-acetyltransferase" evidence="3">
    <location>
        <begin position="7"/>
        <end position="168"/>
    </location>
</feature>
<dbReference type="Gene3D" id="3.40.630.30">
    <property type="match status" value="1"/>
</dbReference>
<dbReference type="SUPFAM" id="SSF55729">
    <property type="entry name" value="Acyl-CoA N-acyltransferases (Nat)"/>
    <property type="match status" value="1"/>
</dbReference>
<keyword evidence="2" id="KW-0012">Acyltransferase</keyword>
<evidence type="ECO:0000313" key="5">
    <source>
        <dbReference type="Proteomes" id="UP000005824"/>
    </source>
</evidence>
<sequence>MPSHQPAIVRRAEINDAAAIAGIYNEAILTTTATFDTETKSVEDRAQWLQAHDERHPVLVAVVDGHVVGWASLTSWSERRAYDATAETSFYVHSTHRGRGIGRRLKEAIIAEARQLGYHTLIARIAEGSHESVHLNESAGFVHVGTLKEVGLKFGRRLDVHIMQLMLQ</sequence>
<dbReference type="eggNOG" id="COG1247">
    <property type="taxonomic scope" value="Bacteria"/>
</dbReference>
<dbReference type="Proteomes" id="UP000005824">
    <property type="component" value="Unassembled WGS sequence"/>
</dbReference>
<organism evidence="4 5">
    <name type="scientific">Chthoniobacter flavus Ellin428</name>
    <dbReference type="NCBI Taxonomy" id="497964"/>
    <lineage>
        <taxon>Bacteria</taxon>
        <taxon>Pseudomonadati</taxon>
        <taxon>Verrucomicrobiota</taxon>
        <taxon>Spartobacteria</taxon>
        <taxon>Chthoniobacterales</taxon>
        <taxon>Chthoniobacteraceae</taxon>
        <taxon>Chthoniobacter</taxon>
    </lineage>
</organism>
<protein>
    <submittedName>
        <fullName evidence="4">GCN5-related N-acetyltransferase</fullName>
    </submittedName>
</protein>
<dbReference type="PROSITE" id="PS51186">
    <property type="entry name" value="GNAT"/>
    <property type="match status" value="1"/>
</dbReference>
<dbReference type="InParanoid" id="B4CWF6"/>
<dbReference type="CDD" id="cd04301">
    <property type="entry name" value="NAT_SF"/>
    <property type="match status" value="1"/>
</dbReference>
<dbReference type="STRING" id="497964.CfE428DRAFT_0993"/>
<proteinExistence type="predicted"/>
<accession>B4CWF6</accession>
<dbReference type="GO" id="GO:0016747">
    <property type="term" value="F:acyltransferase activity, transferring groups other than amino-acyl groups"/>
    <property type="evidence" value="ECO:0007669"/>
    <property type="project" value="InterPro"/>
</dbReference>
<dbReference type="PANTHER" id="PTHR43072:SF23">
    <property type="entry name" value="UPF0039 PROTEIN C11D3.02C"/>
    <property type="match status" value="1"/>
</dbReference>
<keyword evidence="1 4" id="KW-0808">Transferase</keyword>
<evidence type="ECO:0000256" key="1">
    <source>
        <dbReference type="ARBA" id="ARBA00022679"/>
    </source>
</evidence>
<keyword evidence="5" id="KW-1185">Reference proteome</keyword>
<evidence type="ECO:0000256" key="2">
    <source>
        <dbReference type="ARBA" id="ARBA00023315"/>
    </source>
</evidence>
<gene>
    <name evidence="4" type="ORF">CfE428DRAFT_0993</name>
</gene>
<dbReference type="Pfam" id="PF00583">
    <property type="entry name" value="Acetyltransf_1"/>
    <property type="match status" value="1"/>
</dbReference>
<comment type="caution">
    <text evidence="4">The sequence shown here is derived from an EMBL/GenBank/DDBJ whole genome shotgun (WGS) entry which is preliminary data.</text>
</comment>
<dbReference type="PANTHER" id="PTHR43072">
    <property type="entry name" value="N-ACETYLTRANSFERASE"/>
    <property type="match status" value="1"/>
</dbReference>
<reference evidence="4 5" key="1">
    <citation type="journal article" date="2011" name="J. Bacteriol.">
        <title>Genome sequence of Chthoniobacter flavus Ellin428, an aerobic heterotrophic soil bacterium.</title>
        <authorList>
            <person name="Kant R."/>
            <person name="van Passel M.W."/>
            <person name="Palva A."/>
            <person name="Lucas S."/>
            <person name="Lapidus A."/>
            <person name="Glavina Del Rio T."/>
            <person name="Dalin E."/>
            <person name="Tice H."/>
            <person name="Bruce D."/>
            <person name="Goodwin L."/>
            <person name="Pitluck S."/>
            <person name="Larimer F.W."/>
            <person name="Land M.L."/>
            <person name="Hauser L."/>
            <person name="Sangwan P."/>
            <person name="de Vos W.M."/>
            <person name="Janssen P.H."/>
            <person name="Smidt H."/>
        </authorList>
    </citation>
    <scope>NUCLEOTIDE SEQUENCE [LARGE SCALE GENOMIC DNA]</scope>
    <source>
        <strain evidence="4 5">Ellin428</strain>
    </source>
</reference>
<dbReference type="EMBL" id="ABVL01000002">
    <property type="protein sequence ID" value="EDY21748.1"/>
    <property type="molecule type" value="Genomic_DNA"/>
</dbReference>
<dbReference type="RefSeq" id="WP_006978320.1">
    <property type="nucleotide sequence ID" value="NZ_ABVL01000002.1"/>
</dbReference>
<evidence type="ECO:0000313" key="4">
    <source>
        <dbReference type="EMBL" id="EDY21748.1"/>
    </source>
</evidence>
<dbReference type="InterPro" id="IPR000182">
    <property type="entry name" value="GNAT_dom"/>
</dbReference>
<name>B4CWF6_9BACT</name>
<dbReference type="AlphaFoldDB" id="B4CWF6"/>
<dbReference type="InterPro" id="IPR016181">
    <property type="entry name" value="Acyl_CoA_acyltransferase"/>
</dbReference>
<evidence type="ECO:0000259" key="3">
    <source>
        <dbReference type="PROSITE" id="PS51186"/>
    </source>
</evidence>